<accession>A0ABD2IUZ3</accession>
<organism evidence="1 2">
    <name type="scientific">Heterodera trifolii</name>
    <dbReference type="NCBI Taxonomy" id="157864"/>
    <lineage>
        <taxon>Eukaryota</taxon>
        <taxon>Metazoa</taxon>
        <taxon>Ecdysozoa</taxon>
        <taxon>Nematoda</taxon>
        <taxon>Chromadorea</taxon>
        <taxon>Rhabditida</taxon>
        <taxon>Tylenchina</taxon>
        <taxon>Tylenchomorpha</taxon>
        <taxon>Tylenchoidea</taxon>
        <taxon>Heteroderidae</taxon>
        <taxon>Heteroderinae</taxon>
        <taxon>Heterodera</taxon>
    </lineage>
</organism>
<dbReference type="EMBL" id="JBICBT010001125">
    <property type="protein sequence ID" value="KAL3081977.1"/>
    <property type="molecule type" value="Genomic_DNA"/>
</dbReference>
<dbReference type="AlphaFoldDB" id="A0ABD2IUZ3"/>
<name>A0ABD2IUZ3_9BILA</name>
<evidence type="ECO:0000313" key="2">
    <source>
        <dbReference type="Proteomes" id="UP001620626"/>
    </source>
</evidence>
<gene>
    <name evidence="1" type="ORF">niasHT_032659</name>
</gene>
<evidence type="ECO:0000313" key="1">
    <source>
        <dbReference type="EMBL" id="KAL3081977.1"/>
    </source>
</evidence>
<sequence>MIIVANDDEAKKSCKHINVISANGSQPIERGGANTKSYADDSAQVTAIVPFKRNALCQMLGQIMPAKSVPNTECRWLGTYVTPSQYQRNSSSRRRSIMPKNDDNNDDELLQLLLMLHSAIASPPARGCPLIGPRGNPRCACAAFDAEPVRVLVSRHLVAYFSPQGEAGRLIFARAQPAAGERQVNPIGDGAQFASGEP</sequence>
<keyword evidence="2" id="KW-1185">Reference proteome</keyword>
<proteinExistence type="predicted"/>
<reference evidence="1 2" key="1">
    <citation type="submission" date="2024-10" db="EMBL/GenBank/DDBJ databases">
        <authorList>
            <person name="Kim D."/>
        </authorList>
    </citation>
    <scope>NUCLEOTIDE SEQUENCE [LARGE SCALE GENOMIC DNA]</scope>
    <source>
        <strain evidence="1">BH-2024</strain>
    </source>
</reference>
<dbReference type="Proteomes" id="UP001620626">
    <property type="component" value="Unassembled WGS sequence"/>
</dbReference>
<protein>
    <submittedName>
        <fullName evidence="1">Uncharacterized protein</fullName>
    </submittedName>
</protein>
<comment type="caution">
    <text evidence="1">The sequence shown here is derived from an EMBL/GenBank/DDBJ whole genome shotgun (WGS) entry which is preliminary data.</text>
</comment>